<proteinExistence type="predicted"/>
<name>A0ABT6BC86_9GAMM</name>
<dbReference type="Pfam" id="PF08937">
    <property type="entry name" value="ThsB_TIR"/>
    <property type="match status" value="1"/>
</dbReference>
<dbReference type="EMBL" id="JARJJS010000003">
    <property type="protein sequence ID" value="MDF4025745.1"/>
    <property type="molecule type" value="Genomic_DNA"/>
</dbReference>
<feature type="compositionally biased region" description="Basic residues" evidence="1">
    <location>
        <begin position="170"/>
        <end position="180"/>
    </location>
</feature>
<dbReference type="Proteomes" id="UP001528850">
    <property type="component" value="Unassembled WGS sequence"/>
</dbReference>
<protein>
    <submittedName>
        <fullName evidence="3">TIR domain-containing protein</fullName>
    </submittedName>
</protein>
<sequence length="219" mass="24084">MSGPEAFLSYHFDCDHGRADVVRAMSLSTRPPLAPDAWAMVADDEAAYRWWLDGALLDSDAFIVLVGTQTALRPRVLQKILHASELGVPLLGIRVHQMANGRYGASAPGFAPFSHVNLLDAAGRSFRHRLYAPDDESGADIGKDIAAWVRHAWVWQGSSRPLGRRPPPGARHHRQRRGCGPRRTGGVRTTPPAHRVKAALQRSRELRRVGRMLGATIQG</sequence>
<organism evidence="3 4">
    <name type="scientific">Luteibacter sahnii</name>
    <dbReference type="NCBI Taxonomy" id="3021977"/>
    <lineage>
        <taxon>Bacteria</taxon>
        <taxon>Pseudomonadati</taxon>
        <taxon>Pseudomonadota</taxon>
        <taxon>Gammaproteobacteria</taxon>
        <taxon>Lysobacterales</taxon>
        <taxon>Rhodanobacteraceae</taxon>
        <taxon>Luteibacter</taxon>
    </lineage>
</organism>
<accession>A0ABT6BC86</accession>
<gene>
    <name evidence="3" type="ORF">P3W24_12280</name>
</gene>
<dbReference type="InterPro" id="IPR036490">
    <property type="entry name" value="ThsB_TIR-like_sf"/>
</dbReference>
<keyword evidence="4" id="KW-1185">Reference proteome</keyword>
<evidence type="ECO:0000259" key="2">
    <source>
        <dbReference type="Pfam" id="PF08937"/>
    </source>
</evidence>
<evidence type="ECO:0000313" key="3">
    <source>
        <dbReference type="EMBL" id="MDF4025745.1"/>
    </source>
</evidence>
<dbReference type="SUPFAM" id="SSF52206">
    <property type="entry name" value="Hypothetical protein MTH538"/>
    <property type="match status" value="1"/>
</dbReference>
<reference evidence="3 4" key="1">
    <citation type="journal article" date="2024" name="Curr. Microbiol.">
        <title>Luteibacter sahnii sp. nov., A Novel Yellow-Colored Xanthomonadin Pigment Producing Probiotic Bacterium from Healthy Rice Seed Microbiome.</title>
        <authorList>
            <person name="Jaiswal G."/>
            <person name="Rana R."/>
            <person name="Nayak P.K."/>
            <person name="Chouhan R."/>
            <person name="Gandhi S.G."/>
            <person name="Patel H.K."/>
            <person name="Patil P.B."/>
        </authorList>
    </citation>
    <scope>NUCLEOTIDE SEQUENCE [LARGE SCALE GENOMIC DNA]</scope>
    <source>
        <strain evidence="3 4">PPL201</strain>
    </source>
</reference>
<comment type="caution">
    <text evidence="3">The sequence shown here is derived from an EMBL/GenBank/DDBJ whole genome shotgun (WGS) entry which is preliminary data.</text>
</comment>
<feature type="region of interest" description="Disordered" evidence="1">
    <location>
        <begin position="160"/>
        <end position="192"/>
    </location>
</feature>
<feature type="domain" description="Thoeris protein ThsB TIR-like" evidence="2">
    <location>
        <begin position="7"/>
        <end position="98"/>
    </location>
</feature>
<evidence type="ECO:0000256" key="1">
    <source>
        <dbReference type="SAM" id="MobiDB-lite"/>
    </source>
</evidence>
<evidence type="ECO:0000313" key="4">
    <source>
        <dbReference type="Proteomes" id="UP001528850"/>
    </source>
</evidence>
<dbReference type="InterPro" id="IPR015032">
    <property type="entry name" value="ThsB__TIR-like_domain"/>
</dbReference>